<comment type="caution">
    <text evidence="1">The sequence shown here is derived from an EMBL/GenBank/DDBJ whole genome shotgun (WGS) entry which is preliminary data.</text>
</comment>
<sequence>MFFKAIDMQNEGDALAKEGRTKLSLKQVEDDLSTQTFFKLQKNRHFVALSLVEAEHLRAVMHLSEPGAFRQTGLAIRALGNLESVLADSLIDECGPATSSAGGVKYQLSTAEQLLRLVNCAEGFQGRELRILMRTMQHTQVPERLPWFLDIRSCRRRAQRPYQQLPIAALFLKERTSSTTWQSTPSFPG</sequence>
<gene>
    <name evidence="1" type="ORF">PCOR1329_LOCUS45851</name>
</gene>
<dbReference type="EMBL" id="CAUYUJ010015509">
    <property type="protein sequence ID" value="CAK0855004.1"/>
    <property type="molecule type" value="Genomic_DNA"/>
</dbReference>
<protein>
    <submittedName>
        <fullName evidence="1">Uncharacterized protein</fullName>
    </submittedName>
</protein>
<accession>A0ABN9U7A4</accession>
<evidence type="ECO:0000313" key="2">
    <source>
        <dbReference type="Proteomes" id="UP001189429"/>
    </source>
</evidence>
<organism evidence="1 2">
    <name type="scientific">Prorocentrum cordatum</name>
    <dbReference type="NCBI Taxonomy" id="2364126"/>
    <lineage>
        <taxon>Eukaryota</taxon>
        <taxon>Sar</taxon>
        <taxon>Alveolata</taxon>
        <taxon>Dinophyceae</taxon>
        <taxon>Prorocentrales</taxon>
        <taxon>Prorocentraceae</taxon>
        <taxon>Prorocentrum</taxon>
    </lineage>
</organism>
<keyword evidence="2" id="KW-1185">Reference proteome</keyword>
<evidence type="ECO:0000313" key="1">
    <source>
        <dbReference type="EMBL" id="CAK0855004.1"/>
    </source>
</evidence>
<proteinExistence type="predicted"/>
<reference evidence="1" key="1">
    <citation type="submission" date="2023-10" db="EMBL/GenBank/DDBJ databases">
        <authorList>
            <person name="Chen Y."/>
            <person name="Shah S."/>
            <person name="Dougan E. K."/>
            <person name="Thang M."/>
            <person name="Chan C."/>
        </authorList>
    </citation>
    <scope>NUCLEOTIDE SEQUENCE [LARGE SCALE GENOMIC DNA]</scope>
</reference>
<name>A0ABN9U7A4_9DINO</name>
<dbReference type="Proteomes" id="UP001189429">
    <property type="component" value="Unassembled WGS sequence"/>
</dbReference>